<dbReference type="InterPro" id="IPR011761">
    <property type="entry name" value="ATP-grasp"/>
</dbReference>
<dbReference type="Proteomes" id="UP001611162">
    <property type="component" value="Unassembled WGS sequence"/>
</dbReference>
<dbReference type="SUPFAM" id="SSF56059">
    <property type="entry name" value="Glutathione synthetase ATP-binding domain-like"/>
    <property type="match status" value="1"/>
</dbReference>
<dbReference type="InterPro" id="IPR052032">
    <property type="entry name" value="ATP-dep_AA_Ligase"/>
</dbReference>
<dbReference type="EMBL" id="JBIRRB010000025">
    <property type="protein sequence ID" value="MFI0915491.1"/>
    <property type="molecule type" value="Genomic_DNA"/>
</dbReference>
<sequence>MPDASTGHDTHPHLLLIVGIGGLPAPDALRTALRVTPRVSVLFVTAWADPAELREQWERTAGNAGGEFLDVPDLDSAVTAGLTLSEGNPVSGVVTYSEVLLQPQARLVEALGLPGNTVEAVSVAQSKARQREVFARHAVPAPRFAVLHDETELLAAAEGVGLPAVLKPSLGAGSKNVRKVRTQDDLITTYREAQGSKTAFLQHDEAYLLEEPLPVEGHEDSRYANYVSVETLLFEGKADHLAVSDRLRLRHGYVEEGLVLPSHLTSETIAEVTDCAGQAIQAIGLTHGAVHTEIALTPKGPRVIEVNARAGGPIPKMLLAAAEYDFAADIARVALGLRPGPAPRFTGVAWFRFVPVPHGQWRVVSQRTAQEARQTFPELTQISLRFAPGQAASRNNTQHLASFTLAAATAEEAGSIAADVERFLAITLEPLGVPADGATEENRR</sequence>
<dbReference type="Gene3D" id="3.30.1490.20">
    <property type="entry name" value="ATP-grasp fold, A domain"/>
    <property type="match status" value="1"/>
</dbReference>
<protein>
    <submittedName>
        <fullName evidence="6">Acetyl-CoA carboxylase biotin carboxylase subunit family protein</fullName>
    </submittedName>
</protein>
<dbReference type="PROSITE" id="PS50975">
    <property type="entry name" value="ATP_GRASP"/>
    <property type="match status" value="1"/>
</dbReference>
<dbReference type="Gene3D" id="3.40.50.20">
    <property type="match status" value="1"/>
</dbReference>
<evidence type="ECO:0000256" key="1">
    <source>
        <dbReference type="ARBA" id="ARBA00022598"/>
    </source>
</evidence>
<feature type="domain" description="ATP-grasp" evidence="5">
    <location>
        <begin position="131"/>
        <end position="335"/>
    </location>
</feature>
<dbReference type="PANTHER" id="PTHR43585:SF2">
    <property type="entry name" value="ATP-GRASP ENZYME FSQD"/>
    <property type="match status" value="1"/>
</dbReference>
<dbReference type="PANTHER" id="PTHR43585">
    <property type="entry name" value="FUMIPYRROLE BIOSYNTHESIS PROTEIN C"/>
    <property type="match status" value="1"/>
</dbReference>
<dbReference type="Pfam" id="PF13535">
    <property type="entry name" value="ATP-grasp_4"/>
    <property type="match status" value="1"/>
</dbReference>
<keyword evidence="3 4" id="KW-0067">ATP-binding</keyword>
<name>A0ABW7TFT0_9ACTN</name>
<evidence type="ECO:0000256" key="4">
    <source>
        <dbReference type="PROSITE-ProRule" id="PRU00409"/>
    </source>
</evidence>
<evidence type="ECO:0000313" key="7">
    <source>
        <dbReference type="Proteomes" id="UP001611162"/>
    </source>
</evidence>
<evidence type="ECO:0000256" key="2">
    <source>
        <dbReference type="ARBA" id="ARBA00022741"/>
    </source>
</evidence>
<keyword evidence="7" id="KW-1185">Reference proteome</keyword>
<dbReference type="SMART" id="SM01209">
    <property type="entry name" value="GARS_A"/>
    <property type="match status" value="1"/>
</dbReference>
<dbReference type="Gene3D" id="3.30.470.20">
    <property type="entry name" value="ATP-grasp fold, B domain"/>
    <property type="match status" value="1"/>
</dbReference>
<evidence type="ECO:0000256" key="3">
    <source>
        <dbReference type="ARBA" id="ARBA00022840"/>
    </source>
</evidence>
<dbReference type="InterPro" id="IPR013815">
    <property type="entry name" value="ATP_grasp_subdomain_1"/>
</dbReference>
<comment type="caution">
    <text evidence="6">The sequence shown here is derived from an EMBL/GenBank/DDBJ whole genome shotgun (WGS) entry which is preliminary data.</text>
</comment>
<proteinExistence type="predicted"/>
<gene>
    <name evidence="6" type="ORF">ACH4TF_34480</name>
</gene>
<evidence type="ECO:0000259" key="5">
    <source>
        <dbReference type="PROSITE" id="PS50975"/>
    </source>
</evidence>
<reference evidence="6 7" key="1">
    <citation type="submission" date="2024-10" db="EMBL/GenBank/DDBJ databases">
        <title>The Natural Products Discovery Center: Release of the First 8490 Sequenced Strains for Exploring Actinobacteria Biosynthetic Diversity.</title>
        <authorList>
            <person name="Kalkreuter E."/>
            <person name="Kautsar S.A."/>
            <person name="Yang D."/>
            <person name="Bader C.D."/>
            <person name="Teijaro C.N."/>
            <person name="Fluegel L."/>
            <person name="Davis C.M."/>
            <person name="Simpson J.R."/>
            <person name="Lauterbach L."/>
            <person name="Steele A.D."/>
            <person name="Gui C."/>
            <person name="Meng S."/>
            <person name="Li G."/>
            <person name="Viehrig K."/>
            <person name="Ye F."/>
            <person name="Su P."/>
            <person name="Kiefer A.F."/>
            <person name="Nichols A."/>
            <person name="Cepeda A.J."/>
            <person name="Yan W."/>
            <person name="Fan B."/>
            <person name="Jiang Y."/>
            <person name="Adhikari A."/>
            <person name="Zheng C.-J."/>
            <person name="Schuster L."/>
            <person name="Cowan T.M."/>
            <person name="Smanski M.J."/>
            <person name="Chevrette M.G."/>
            <person name="De Carvalho L.P.S."/>
            <person name="Shen B."/>
        </authorList>
    </citation>
    <scope>NUCLEOTIDE SEQUENCE [LARGE SCALE GENOMIC DNA]</scope>
    <source>
        <strain evidence="6 7">NPDC020979</strain>
    </source>
</reference>
<organism evidence="6 7">
    <name type="scientific">Streptomyces abikoensis</name>
    <dbReference type="NCBI Taxonomy" id="97398"/>
    <lineage>
        <taxon>Bacteria</taxon>
        <taxon>Bacillati</taxon>
        <taxon>Actinomycetota</taxon>
        <taxon>Actinomycetes</taxon>
        <taxon>Kitasatosporales</taxon>
        <taxon>Streptomycetaceae</taxon>
        <taxon>Streptomyces</taxon>
    </lineage>
</organism>
<dbReference type="RefSeq" id="WP_397615055.1">
    <property type="nucleotide sequence ID" value="NZ_JBIRRB010000025.1"/>
</dbReference>
<accession>A0ABW7TFT0</accession>
<keyword evidence="1" id="KW-0436">Ligase</keyword>
<keyword evidence="2 4" id="KW-0547">Nucleotide-binding</keyword>
<evidence type="ECO:0000313" key="6">
    <source>
        <dbReference type="EMBL" id="MFI0915491.1"/>
    </source>
</evidence>